<keyword evidence="3 5" id="KW-0067">ATP-binding</keyword>
<evidence type="ECO:0000256" key="2">
    <source>
        <dbReference type="ARBA" id="ARBA00022741"/>
    </source>
</evidence>
<dbReference type="InterPro" id="IPR050093">
    <property type="entry name" value="ABC_SmlMolc_Importer"/>
</dbReference>
<evidence type="ECO:0000256" key="1">
    <source>
        <dbReference type="ARBA" id="ARBA00022448"/>
    </source>
</evidence>
<proteinExistence type="predicted"/>
<dbReference type="PANTHER" id="PTHR42781:SF4">
    <property type="entry name" value="SPERMIDINE_PUTRESCINE IMPORT ATP-BINDING PROTEIN POTA"/>
    <property type="match status" value="1"/>
</dbReference>
<dbReference type="SMART" id="SM00382">
    <property type="entry name" value="AAA"/>
    <property type="match status" value="1"/>
</dbReference>
<reference evidence="5 6" key="1">
    <citation type="submission" date="2022-04" db="EMBL/GenBank/DDBJ databases">
        <title>Spirosoma sp. strain RP8 genome sequencing and assembly.</title>
        <authorList>
            <person name="Jung Y."/>
        </authorList>
    </citation>
    <scope>NUCLEOTIDE SEQUENCE [LARGE SCALE GENOMIC DNA]</scope>
    <source>
        <strain evidence="5 6">RP8</strain>
    </source>
</reference>
<dbReference type="EMBL" id="JALPRF010000001">
    <property type="protein sequence ID" value="MCK8490237.1"/>
    <property type="molecule type" value="Genomic_DNA"/>
</dbReference>
<evidence type="ECO:0000313" key="6">
    <source>
        <dbReference type="Proteomes" id="UP001202180"/>
    </source>
</evidence>
<dbReference type="InterPro" id="IPR003439">
    <property type="entry name" value="ABC_transporter-like_ATP-bd"/>
</dbReference>
<evidence type="ECO:0000259" key="4">
    <source>
        <dbReference type="PROSITE" id="PS50893"/>
    </source>
</evidence>
<dbReference type="Gene3D" id="3.40.50.300">
    <property type="entry name" value="P-loop containing nucleotide triphosphate hydrolases"/>
    <property type="match status" value="1"/>
</dbReference>
<feature type="domain" description="ABC transporter" evidence="4">
    <location>
        <begin position="1"/>
        <end position="233"/>
    </location>
</feature>
<gene>
    <name evidence="5" type="ORF">M0L20_00155</name>
</gene>
<dbReference type="PROSITE" id="PS50893">
    <property type="entry name" value="ABC_TRANSPORTER_2"/>
    <property type="match status" value="1"/>
</dbReference>
<dbReference type="GO" id="GO:0005524">
    <property type="term" value="F:ATP binding"/>
    <property type="evidence" value="ECO:0007669"/>
    <property type="project" value="UniProtKB-KW"/>
</dbReference>
<dbReference type="PANTHER" id="PTHR42781">
    <property type="entry name" value="SPERMIDINE/PUTRESCINE IMPORT ATP-BINDING PROTEIN POTA"/>
    <property type="match status" value="1"/>
</dbReference>
<evidence type="ECO:0000256" key="3">
    <source>
        <dbReference type="ARBA" id="ARBA00022840"/>
    </source>
</evidence>
<sequence>MITLDVCMPRLFAEGVTELDVQFDLAVGSLTALVGPSGSGKTTLLRLLAGLEKPSRGCIEINGVRWLDTARRINLPPQQRSIGYVFQDTALFPNMTVRENIQFAAPAGHPELVDQLIQETGLATFIGQKPSALSGGQRQRVALARALVRRPTVLLLDEPFAALDPDSGGQLRQLLLKLHQSWGTTTLLVSHHETDVQVLADRVIRLTQGRIQSDRVNERTDVSITAASEPIRHIYFDETSQEWVVQTDTLLLRSTNSAWGKLQVNDSIRIATS</sequence>
<dbReference type="Proteomes" id="UP001202180">
    <property type="component" value="Unassembled WGS sequence"/>
</dbReference>
<organism evidence="5 6">
    <name type="scientific">Spirosoma liriopis</name>
    <dbReference type="NCBI Taxonomy" id="2937440"/>
    <lineage>
        <taxon>Bacteria</taxon>
        <taxon>Pseudomonadati</taxon>
        <taxon>Bacteroidota</taxon>
        <taxon>Cytophagia</taxon>
        <taxon>Cytophagales</taxon>
        <taxon>Cytophagaceae</taxon>
        <taxon>Spirosoma</taxon>
    </lineage>
</organism>
<protein>
    <submittedName>
        <fullName evidence="5">ATP-binding cassette domain-containing protein</fullName>
    </submittedName>
</protein>
<dbReference type="PROSITE" id="PS00211">
    <property type="entry name" value="ABC_TRANSPORTER_1"/>
    <property type="match status" value="1"/>
</dbReference>
<comment type="caution">
    <text evidence="5">The sequence shown here is derived from an EMBL/GenBank/DDBJ whole genome shotgun (WGS) entry which is preliminary data.</text>
</comment>
<dbReference type="Pfam" id="PF00005">
    <property type="entry name" value="ABC_tran"/>
    <property type="match status" value="1"/>
</dbReference>
<dbReference type="InterPro" id="IPR017871">
    <property type="entry name" value="ABC_transporter-like_CS"/>
</dbReference>
<dbReference type="InterPro" id="IPR003593">
    <property type="entry name" value="AAA+_ATPase"/>
</dbReference>
<dbReference type="SUPFAM" id="SSF52540">
    <property type="entry name" value="P-loop containing nucleoside triphosphate hydrolases"/>
    <property type="match status" value="1"/>
</dbReference>
<keyword evidence="1" id="KW-0813">Transport</keyword>
<keyword evidence="6" id="KW-1185">Reference proteome</keyword>
<evidence type="ECO:0000313" key="5">
    <source>
        <dbReference type="EMBL" id="MCK8490237.1"/>
    </source>
</evidence>
<name>A0ABT0HEF7_9BACT</name>
<dbReference type="RefSeq" id="WP_248475116.1">
    <property type="nucleotide sequence ID" value="NZ_JALPRF010000001.1"/>
</dbReference>
<accession>A0ABT0HEF7</accession>
<dbReference type="InterPro" id="IPR027417">
    <property type="entry name" value="P-loop_NTPase"/>
</dbReference>
<keyword evidence="2" id="KW-0547">Nucleotide-binding</keyword>